<dbReference type="EMBL" id="OW240913">
    <property type="protein sequence ID" value="CAH2247784.1"/>
    <property type="molecule type" value="Genomic_DNA"/>
</dbReference>
<dbReference type="AlphaFoldDB" id="A0AAD1RCI3"/>
<gene>
    <name evidence="1" type="ORF">PECUL_23A028607</name>
</gene>
<protein>
    <submittedName>
        <fullName evidence="1">Uncharacterized protein</fullName>
    </submittedName>
</protein>
<name>A0AAD1RCI3_PELCU</name>
<keyword evidence="2" id="KW-1185">Reference proteome</keyword>
<reference evidence="1" key="1">
    <citation type="submission" date="2022-03" db="EMBL/GenBank/DDBJ databases">
        <authorList>
            <person name="Alioto T."/>
            <person name="Alioto T."/>
            <person name="Gomez Garrido J."/>
        </authorList>
    </citation>
    <scope>NUCLEOTIDE SEQUENCE</scope>
</reference>
<evidence type="ECO:0000313" key="2">
    <source>
        <dbReference type="Proteomes" id="UP001295444"/>
    </source>
</evidence>
<organism evidence="1 2">
    <name type="scientific">Pelobates cultripes</name>
    <name type="common">Western spadefoot toad</name>
    <dbReference type="NCBI Taxonomy" id="61616"/>
    <lineage>
        <taxon>Eukaryota</taxon>
        <taxon>Metazoa</taxon>
        <taxon>Chordata</taxon>
        <taxon>Craniata</taxon>
        <taxon>Vertebrata</taxon>
        <taxon>Euteleostomi</taxon>
        <taxon>Amphibia</taxon>
        <taxon>Batrachia</taxon>
        <taxon>Anura</taxon>
        <taxon>Pelobatoidea</taxon>
        <taxon>Pelobatidae</taxon>
        <taxon>Pelobates</taxon>
    </lineage>
</organism>
<accession>A0AAD1RCI3</accession>
<dbReference type="Proteomes" id="UP001295444">
    <property type="component" value="Chromosome 02"/>
</dbReference>
<evidence type="ECO:0000313" key="1">
    <source>
        <dbReference type="EMBL" id="CAH2247784.1"/>
    </source>
</evidence>
<proteinExistence type="predicted"/>
<sequence>MCKHAIKDISTPECVDKATHPDQNLTQSAISSWSPKKWRCQTSEKSKTVDRFCFLPSRWKMYIVYAIYSVRFDGQIGPAGHLPHSPYHGSPSRFPSISMANTEMEVQVSPIWTIISPLVFHQTFSNSTEKLGCSSYLPGRYSNSVSSPSPDTILDINLTTQSGFPYQLRKHPSWCHNNA</sequence>